<dbReference type="Proteomes" id="UP000568839">
    <property type="component" value="Unassembled WGS sequence"/>
</dbReference>
<sequence>MGQDHRKMTFKINGKEIESHRDTNAEKENDQGERKRPEVIDLTQERKEWAGREKESVRRPQKESPGLPLNRKKKKTTVTSKKNWSFQPFKIPVLIIAALCVGLLFGLPLLQVTTNFSLTSEEITATFNDPGSGSGAAEDFSSEDQLLLDVVQAGAFETNEAGQEMKETFAEAGFPTLLHDIEEEEMVYLYVGMTPQGQAEEEVIPEINNEGLEGYVKTFSIPTSPEEADPATEELTSDLGASLIKGLTATAPGENGEEAEATMANVNMEALSTMSEDSEKAEELLQALQVLQEEGNESDHEVWMEVTLAYEEWTTTL</sequence>
<gene>
    <name evidence="4" type="ORF">HNR44_000294</name>
</gene>
<keyword evidence="3" id="KW-0812">Transmembrane</keyword>
<dbReference type="RefSeq" id="WP_184402351.1">
    <property type="nucleotide sequence ID" value="NZ_JACHHJ010000001.1"/>
</dbReference>
<feature type="region of interest" description="Disordered" evidence="2">
    <location>
        <begin position="1"/>
        <end position="77"/>
    </location>
</feature>
<evidence type="ECO:0000313" key="4">
    <source>
        <dbReference type="EMBL" id="MBB6448345.1"/>
    </source>
</evidence>
<evidence type="ECO:0000256" key="2">
    <source>
        <dbReference type="SAM" id="MobiDB-lite"/>
    </source>
</evidence>
<feature type="transmembrane region" description="Helical" evidence="3">
    <location>
        <begin position="91"/>
        <end position="110"/>
    </location>
</feature>
<protein>
    <recommendedName>
        <fullName evidence="6">Stage II sporulation protein B</fullName>
    </recommendedName>
</protein>
<evidence type="ECO:0000313" key="5">
    <source>
        <dbReference type="Proteomes" id="UP000568839"/>
    </source>
</evidence>
<feature type="compositionally biased region" description="Basic and acidic residues" evidence="2">
    <location>
        <begin position="1"/>
        <end position="62"/>
    </location>
</feature>
<evidence type="ECO:0000256" key="3">
    <source>
        <dbReference type="SAM" id="Phobius"/>
    </source>
</evidence>
<reference evidence="4 5" key="1">
    <citation type="submission" date="2020-08" db="EMBL/GenBank/DDBJ databases">
        <title>Genomic Encyclopedia of Type Strains, Phase IV (KMG-IV): sequencing the most valuable type-strain genomes for metagenomic binning, comparative biology and taxonomic classification.</title>
        <authorList>
            <person name="Goeker M."/>
        </authorList>
    </citation>
    <scope>NUCLEOTIDE SEQUENCE [LARGE SCALE GENOMIC DNA]</scope>
    <source>
        <strain evidence="4 5">DSM 21769</strain>
    </source>
</reference>
<comment type="caution">
    <text evidence="4">The sequence shown here is derived from an EMBL/GenBank/DDBJ whole genome shotgun (WGS) entry which is preliminary data.</text>
</comment>
<keyword evidence="3" id="KW-0472">Membrane</keyword>
<feature type="coiled-coil region" evidence="1">
    <location>
        <begin position="271"/>
        <end position="301"/>
    </location>
</feature>
<organism evidence="4 5">
    <name type="scientific">Geomicrobium halophilum</name>
    <dbReference type="NCBI Taxonomy" id="549000"/>
    <lineage>
        <taxon>Bacteria</taxon>
        <taxon>Bacillati</taxon>
        <taxon>Bacillota</taxon>
        <taxon>Bacilli</taxon>
        <taxon>Bacillales</taxon>
        <taxon>Geomicrobium</taxon>
    </lineage>
</organism>
<dbReference type="AlphaFoldDB" id="A0A841PWT1"/>
<accession>A0A841PWT1</accession>
<keyword evidence="1" id="KW-0175">Coiled coil</keyword>
<dbReference type="EMBL" id="JACHHJ010000001">
    <property type="protein sequence ID" value="MBB6448345.1"/>
    <property type="molecule type" value="Genomic_DNA"/>
</dbReference>
<keyword evidence="5" id="KW-1185">Reference proteome</keyword>
<proteinExistence type="predicted"/>
<evidence type="ECO:0000256" key="1">
    <source>
        <dbReference type="SAM" id="Coils"/>
    </source>
</evidence>
<name>A0A841PWT1_9BACL</name>
<keyword evidence="3" id="KW-1133">Transmembrane helix</keyword>
<evidence type="ECO:0008006" key="6">
    <source>
        <dbReference type="Google" id="ProtNLM"/>
    </source>
</evidence>